<reference evidence="3 4" key="1">
    <citation type="submission" date="2016-10" db="EMBL/GenBank/DDBJ databases">
        <authorList>
            <person name="de Groot N.N."/>
        </authorList>
    </citation>
    <scope>NUCLEOTIDE SEQUENCE [LARGE SCALE GENOMIC DNA]</scope>
    <source>
        <strain evidence="3 4">CGMCC 1.10331</strain>
    </source>
</reference>
<reference evidence="2 5" key="2">
    <citation type="journal article" date="2019" name="Nat. Commun.">
        <title>A new type of DNA phosphorothioation-based antiviral system in archaea.</title>
        <authorList>
            <person name="Xiong L."/>
            <person name="Liu S."/>
            <person name="Chen S."/>
            <person name="Xiao Y."/>
            <person name="Zhu B."/>
            <person name="Gao Y."/>
            <person name="Zhang Y."/>
            <person name="Chen B."/>
            <person name="Luo J."/>
            <person name="Deng Z."/>
            <person name="Chen X."/>
            <person name="Wang L."/>
            <person name="Chen S."/>
        </authorList>
    </citation>
    <scope>NUCLEOTIDE SEQUENCE [LARGE SCALE GENOMIC DNA]</scope>
    <source>
        <strain evidence="2 5">CGMCC 1.10331</strain>
    </source>
</reference>
<dbReference type="EMBL" id="CP031311">
    <property type="protein sequence ID" value="QCC47441.1"/>
    <property type="molecule type" value="Genomic_DNA"/>
</dbReference>
<name>A0A1H5T280_9EURY</name>
<dbReference type="RefSeq" id="WP_103989957.1">
    <property type="nucleotide sequence ID" value="NZ_CP031311.1"/>
</dbReference>
<evidence type="ECO:0000313" key="5">
    <source>
        <dbReference type="Proteomes" id="UP000296733"/>
    </source>
</evidence>
<protein>
    <submittedName>
        <fullName evidence="3">Uncharacterized protein</fullName>
    </submittedName>
</protein>
<organism evidence="3 4">
    <name type="scientific">Halobellus limi</name>
    <dbReference type="NCBI Taxonomy" id="699433"/>
    <lineage>
        <taxon>Archaea</taxon>
        <taxon>Methanobacteriati</taxon>
        <taxon>Methanobacteriota</taxon>
        <taxon>Stenosarchaea group</taxon>
        <taxon>Halobacteria</taxon>
        <taxon>Halobacteriales</taxon>
        <taxon>Haloferacaceae</taxon>
        <taxon>Halobellus</taxon>
    </lineage>
</organism>
<dbReference type="Proteomes" id="UP000296733">
    <property type="component" value="Chromosome"/>
</dbReference>
<evidence type="ECO:0000313" key="4">
    <source>
        <dbReference type="Proteomes" id="UP000236740"/>
    </source>
</evidence>
<keyword evidence="4" id="KW-1185">Reference proteome</keyword>
<dbReference type="Proteomes" id="UP000236740">
    <property type="component" value="Unassembled WGS sequence"/>
</dbReference>
<dbReference type="EMBL" id="FNVN01000001">
    <property type="protein sequence ID" value="SEF56191.1"/>
    <property type="molecule type" value="Genomic_DNA"/>
</dbReference>
<dbReference type="KEGG" id="hlm:DV707_07070"/>
<evidence type="ECO:0000256" key="1">
    <source>
        <dbReference type="SAM" id="MobiDB-lite"/>
    </source>
</evidence>
<gene>
    <name evidence="2" type="ORF">DV707_07070</name>
    <name evidence="3" type="ORF">SAMN04488133_0132</name>
</gene>
<dbReference type="GeneID" id="39857836"/>
<proteinExistence type="predicted"/>
<feature type="compositionally biased region" description="Polar residues" evidence="1">
    <location>
        <begin position="16"/>
        <end position="25"/>
    </location>
</feature>
<evidence type="ECO:0000313" key="2">
    <source>
        <dbReference type="EMBL" id="QCC47441.1"/>
    </source>
</evidence>
<sequence>MSEQTIYFSGPDDATLSYSNPDDPNLGDTTKFLQEELNMLSRTFSVSNFRDRLTSLSPGVTVRRGGPEGELIARGTETGIEWENAESSSNQEPVDASATVLGSIGPKAVGAVVLLGALALIGGSG</sequence>
<accession>A0A1H5T280</accession>
<dbReference type="AlphaFoldDB" id="A0A1H5T280"/>
<feature type="region of interest" description="Disordered" evidence="1">
    <location>
        <begin position="1"/>
        <end position="25"/>
    </location>
</feature>
<evidence type="ECO:0000313" key="3">
    <source>
        <dbReference type="EMBL" id="SEF56191.1"/>
    </source>
</evidence>